<accession>A0A1G5WHV3</accession>
<sequence length="271" mass="29973">MLGFLSFVCFCLSVVSIGMIIASLINPKWGTIKGTLPKLFCGKIWNRKMAVKVWATLWIVFFCGFLTFVIMSPNIPDQQTVNNQQSITETNETLLSSKCGLSAEQAKDVANALDSVGLGEIEDITKKENNDYTLDIKAKNTDYNPENGSISITVGKDNNLQSIQYKLVPLWFEGQAHSQISDHLMSYSEDRKATEASEKAVKAVLKSPDSADFDSGSYRYIKNPDGVIFFGTVDAQNSFGASIRNSFKVQLKATNDGYTAEHLTMNGNQLY</sequence>
<dbReference type="AlphaFoldDB" id="A0A1G5WHV3"/>
<reference evidence="2 3" key="1">
    <citation type="submission" date="2016-10" db="EMBL/GenBank/DDBJ databases">
        <authorList>
            <person name="de Groot N.N."/>
        </authorList>
    </citation>
    <scope>NUCLEOTIDE SEQUENCE [LARGE SCALE GENOMIC DNA]</scope>
    <source>
        <strain evidence="2 3">DSM 15230</strain>
    </source>
</reference>
<dbReference type="RefSeq" id="WP_091365229.1">
    <property type="nucleotide sequence ID" value="NZ_FMXA01000021.1"/>
</dbReference>
<organism evidence="2 3">
    <name type="scientific">Allisonella histaminiformans</name>
    <dbReference type="NCBI Taxonomy" id="209880"/>
    <lineage>
        <taxon>Bacteria</taxon>
        <taxon>Bacillati</taxon>
        <taxon>Bacillota</taxon>
        <taxon>Negativicutes</taxon>
        <taxon>Veillonellales</taxon>
        <taxon>Veillonellaceae</taxon>
        <taxon>Allisonella</taxon>
    </lineage>
</organism>
<feature type="transmembrane region" description="Helical" evidence="1">
    <location>
        <begin position="53"/>
        <end position="71"/>
    </location>
</feature>
<feature type="transmembrane region" description="Helical" evidence="1">
    <location>
        <begin position="6"/>
        <end position="25"/>
    </location>
</feature>
<name>A0A1G5WHV3_9FIRM</name>
<keyword evidence="1" id="KW-1133">Transmembrane helix</keyword>
<proteinExistence type="predicted"/>
<evidence type="ECO:0000313" key="3">
    <source>
        <dbReference type="Proteomes" id="UP000199689"/>
    </source>
</evidence>
<gene>
    <name evidence="2" type="ORF">SAMN02910343_01395</name>
</gene>
<evidence type="ECO:0000256" key="1">
    <source>
        <dbReference type="SAM" id="Phobius"/>
    </source>
</evidence>
<dbReference type="GeneID" id="87756395"/>
<dbReference type="OrthoDB" id="2310602at2"/>
<evidence type="ECO:0000313" key="2">
    <source>
        <dbReference type="EMBL" id="SDA57738.1"/>
    </source>
</evidence>
<protein>
    <submittedName>
        <fullName evidence="2">Uncharacterized protein</fullName>
    </submittedName>
</protein>
<keyword evidence="3" id="KW-1185">Reference proteome</keyword>
<dbReference type="Proteomes" id="UP000199689">
    <property type="component" value="Unassembled WGS sequence"/>
</dbReference>
<keyword evidence="1" id="KW-0812">Transmembrane</keyword>
<dbReference type="STRING" id="209880.SAMN02910343_01395"/>
<keyword evidence="1" id="KW-0472">Membrane</keyword>
<dbReference type="EMBL" id="FMXA01000021">
    <property type="protein sequence ID" value="SDA57738.1"/>
    <property type="molecule type" value="Genomic_DNA"/>
</dbReference>